<dbReference type="PROSITE" id="PS51910">
    <property type="entry name" value="GH18_2"/>
    <property type="match status" value="2"/>
</dbReference>
<reference evidence="11" key="1">
    <citation type="submission" date="2022-07" db="EMBL/GenBank/DDBJ databases">
        <title>Phylogenomic reconstructions and comparative analyses of Kickxellomycotina fungi.</title>
        <authorList>
            <person name="Reynolds N.K."/>
            <person name="Stajich J.E."/>
            <person name="Barry K."/>
            <person name="Grigoriev I.V."/>
            <person name="Crous P."/>
            <person name="Smith M.E."/>
        </authorList>
    </citation>
    <scope>NUCLEOTIDE SEQUENCE</scope>
    <source>
        <strain evidence="11">CBS 109367</strain>
    </source>
</reference>
<dbReference type="InterPro" id="IPR050314">
    <property type="entry name" value="Glycosyl_Hydrlase_18"/>
</dbReference>
<proteinExistence type="predicted"/>
<evidence type="ECO:0000256" key="6">
    <source>
        <dbReference type="ARBA" id="ARBA00023326"/>
    </source>
</evidence>
<evidence type="ECO:0000256" key="8">
    <source>
        <dbReference type="SAM" id="MobiDB-lite"/>
    </source>
</evidence>
<feature type="signal peptide" evidence="9">
    <location>
        <begin position="1"/>
        <end position="17"/>
    </location>
</feature>
<dbReference type="SUPFAM" id="SSF54556">
    <property type="entry name" value="Chitinase insertion domain"/>
    <property type="match status" value="2"/>
</dbReference>
<evidence type="ECO:0000256" key="7">
    <source>
        <dbReference type="RuleBase" id="RU000489"/>
    </source>
</evidence>
<dbReference type="Proteomes" id="UP001151516">
    <property type="component" value="Unassembled WGS sequence"/>
</dbReference>
<comment type="caution">
    <text evidence="11">The sequence shown here is derived from an EMBL/GenBank/DDBJ whole genome shotgun (WGS) entry which is preliminary data.</text>
</comment>
<evidence type="ECO:0000313" key="11">
    <source>
        <dbReference type="EMBL" id="KAJ2688436.1"/>
    </source>
</evidence>
<keyword evidence="9" id="KW-0732">Signal</keyword>
<dbReference type="PROSITE" id="PS01095">
    <property type="entry name" value="GH18_1"/>
    <property type="match status" value="2"/>
</dbReference>
<protein>
    <recommendedName>
        <fullName evidence="10">GH18 domain-containing protein</fullName>
    </recommendedName>
</protein>
<dbReference type="GO" id="GO:0008843">
    <property type="term" value="F:endochitinase activity"/>
    <property type="evidence" value="ECO:0007669"/>
    <property type="project" value="UniProtKB-EC"/>
</dbReference>
<dbReference type="AlphaFoldDB" id="A0A9W8GLM3"/>
<dbReference type="InterPro" id="IPR001223">
    <property type="entry name" value="Glyco_hydro18_cat"/>
</dbReference>
<gene>
    <name evidence="11" type="ORF">IWW39_002202</name>
</gene>
<feature type="domain" description="GH18" evidence="10">
    <location>
        <begin position="507"/>
        <end position="882"/>
    </location>
</feature>
<dbReference type="GO" id="GO:0000272">
    <property type="term" value="P:polysaccharide catabolic process"/>
    <property type="evidence" value="ECO:0007669"/>
    <property type="project" value="UniProtKB-KW"/>
</dbReference>
<dbReference type="InterPro" id="IPR001579">
    <property type="entry name" value="Glyco_hydro_18_chit_AS"/>
</dbReference>
<dbReference type="Pfam" id="PF00704">
    <property type="entry name" value="Glyco_hydro_18"/>
    <property type="match status" value="2"/>
</dbReference>
<dbReference type="SMART" id="SM00636">
    <property type="entry name" value="Glyco_18"/>
    <property type="match status" value="2"/>
</dbReference>
<evidence type="ECO:0000256" key="2">
    <source>
        <dbReference type="ARBA" id="ARBA00022801"/>
    </source>
</evidence>
<dbReference type="InterPro" id="IPR029070">
    <property type="entry name" value="Chitinase_insertion_sf"/>
</dbReference>
<dbReference type="GO" id="GO:0008061">
    <property type="term" value="F:chitin binding"/>
    <property type="evidence" value="ECO:0007669"/>
    <property type="project" value="InterPro"/>
</dbReference>
<feature type="domain" description="GH18" evidence="10">
    <location>
        <begin position="20"/>
        <end position="395"/>
    </location>
</feature>
<dbReference type="GO" id="GO:0006032">
    <property type="term" value="P:chitin catabolic process"/>
    <property type="evidence" value="ECO:0007669"/>
    <property type="project" value="UniProtKB-KW"/>
</dbReference>
<sequence length="911" mass="98463">MYRLSAILLGLAQVSLAGGPIVLGYYPSWKRSKMDGVDFAKYTHINIAFGIPLQDGTFSFEDQWALPQILNQVHGGGAKALLSVGGWTGSNYFSDILKSDSTRNTMLTSMVDYVKANSLDGIDIDWEYPGRQGNTCNVYDAQNDTPNFLRFLQDLRGKFDASFGPGNKLITLAVRVQPFDMYSSPSSDVSAFAKVVDFANIMAYDINGPWMSDTGPNAPFNYEAGKGTPLSLVSAIDAWTGAGWPAKQLVAGLGFYGRSTVAQQDMSRDMKNQYQPQSHDVPLGDSEDAPWYDACARSTSASGTWQWKSLRGQGVLSSTNSAAAPWIRQWDGVTQTPWLFNPSSKIFLSYDDPESIRIKSDYAASRGLGGVMIWSVNMDHNSELVDAARSFGGKATNGTAVTPPPTATGNPTPTTIATSEGTRTKTSEPVQSSTAGSNGPQPSSQTSGGGISAGGKCDFVGYKCVDSGGHNAAFAICNHGKWLLRINSIYAFASMAMSLATSVFGGPVIMGYYPSWKRAQSANVDWSKYTHVNMAFGIPSSSGTFSFDGDWFLPALVTSMHSAGTKVLMSVGGWTGSNYFSNIMKDAGARSTMITSMVSYIKANNLDGIDIDWEYPGRLGDNCNVFDVVNDTPNYLAFLKDLRAALDAAFGSRQKLITLAVRVQPFEVNSVPLTDVSEFAKVVDYANLMQYDINGGWNNVTGPNAPLNFQQGEGLQVSFVSAINDWTAAGFPANQLTAGIGFYGRSTIALEDMTKDPKNQYQPQSQLVPLGDSEDAPWYDVCAGTTANSGVWQWKHLRDQGVLTSPGAAAAPWVRQWDDVSQTPWLFNPSTKQFISYDDPQSLQIKIDYAASKGLAGAMIWSVNMDYNNELLDVVRTFKTTSTATRKRSTDAKASMPLSSPPAPAATAVDM</sequence>
<keyword evidence="6" id="KW-0624">Polysaccharide degradation</keyword>
<evidence type="ECO:0000256" key="5">
    <source>
        <dbReference type="ARBA" id="ARBA00023295"/>
    </source>
</evidence>
<feature type="compositionally biased region" description="Low complexity" evidence="8">
    <location>
        <begin position="396"/>
        <end position="418"/>
    </location>
</feature>
<name>A0A9W8GLM3_9FUNG</name>
<dbReference type="InterPro" id="IPR011583">
    <property type="entry name" value="Chitinase_II/V-like_cat"/>
</dbReference>
<feature type="compositionally biased region" description="Low complexity" evidence="8">
    <location>
        <begin position="436"/>
        <end position="446"/>
    </location>
</feature>
<keyword evidence="5 7" id="KW-0326">Glycosidase</keyword>
<dbReference type="Gene3D" id="3.10.50.10">
    <property type="match status" value="2"/>
</dbReference>
<evidence type="ECO:0000313" key="12">
    <source>
        <dbReference type="Proteomes" id="UP001151516"/>
    </source>
</evidence>
<dbReference type="Gene3D" id="3.20.20.80">
    <property type="entry name" value="Glycosidases"/>
    <property type="match status" value="2"/>
</dbReference>
<dbReference type="GO" id="GO:0005576">
    <property type="term" value="C:extracellular region"/>
    <property type="evidence" value="ECO:0007669"/>
    <property type="project" value="TreeGrafter"/>
</dbReference>
<keyword evidence="12" id="KW-1185">Reference proteome</keyword>
<evidence type="ECO:0000256" key="3">
    <source>
        <dbReference type="ARBA" id="ARBA00023024"/>
    </source>
</evidence>
<evidence type="ECO:0000256" key="9">
    <source>
        <dbReference type="SAM" id="SignalP"/>
    </source>
</evidence>
<dbReference type="EMBL" id="JANBTX010000046">
    <property type="protein sequence ID" value="KAJ2688436.1"/>
    <property type="molecule type" value="Genomic_DNA"/>
</dbReference>
<keyword evidence="2 7" id="KW-0378">Hydrolase</keyword>
<dbReference type="PANTHER" id="PTHR11177">
    <property type="entry name" value="CHITINASE"/>
    <property type="match status" value="1"/>
</dbReference>
<feature type="region of interest" description="Disordered" evidence="8">
    <location>
        <begin position="883"/>
        <end position="911"/>
    </location>
</feature>
<accession>A0A9W8GLM3</accession>
<dbReference type="SUPFAM" id="SSF51445">
    <property type="entry name" value="(Trans)glycosidases"/>
    <property type="match status" value="2"/>
</dbReference>
<comment type="catalytic activity">
    <reaction evidence="1">
        <text>Random endo-hydrolysis of N-acetyl-beta-D-glucosaminide (1-&gt;4)-beta-linkages in chitin and chitodextrins.</text>
        <dbReference type="EC" id="3.2.1.14"/>
    </reaction>
</comment>
<dbReference type="InterPro" id="IPR017853">
    <property type="entry name" value="GH"/>
</dbReference>
<keyword evidence="4" id="KW-0119">Carbohydrate metabolism</keyword>
<keyword evidence="3" id="KW-0146">Chitin degradation</keyword>
<evidence type="ECO:0000256" key="1">
    <source>
        <dbReference type="ARBA" id="ARBA00000822"/>
    </source>
</evidence>
<feature type="region of interest" description="Disordered" evidence="8">
    <location>
        <begin position="395"/>
        <end position="450"/>
    </location>
</feature>
<dbReference type="OrthoDB" id="76388at2759"/>
<organism evidence="11 12">
    <name type="scientific">Coemansia spiralis</name>
    <dbReference type="NCBI Taxonomy" id="417178"/>
    <lineage>
        <taxon>Eukaryota</taxon>
        <taxon>Fungi</taxon>
        <taxon>Fungi incertae sedis</taxon>
        <taxon>Zoopagomycota</taxon>
        <taxon>Kickxellomycotina</taxon>
        <taxon>Kickxellomycetes</taxon>
        <taxon>Kickxellales</taxon>
        <taxon>Kickxellaceae</taxon>
        <taxon>Coemansia</taxon>
    </lineage>
</organism>
<dbReference type="PANTHER" id="PTHR11177:SF392">
    <property type="entry name" value="HAP41P"/>
    <property type="match status" value="1"/>
</dbReference>
<evidence type="ECO:0000256" key="4">
    <source>
        <dbReference type="ARBA" id="ARBA00023277"/>
    </source>
</evidence>
<feature type="chain" id="PRO_5040990081" description="GH18 domain-containing protein" evidence="9">
    <location>
        <begin position="18"/>
        <end position="911"/>
    </location>
</feature>
<evidence type="ECO:0000259" key="10">
    <source>
        <dbReference type="PROSITE" id="PS51910"/>
    </source>
</evidence>